<accession>A0ABQ9G989</accession>
<dbReference type="Proteomes" id="UP001159363">
    <property type="component" value="Chromosome 13"/>
</dbReference>
<keyword evidence="2" id="KW-1133">Transmembrane helix</keyword>
<sequence length="683" mass="74306">MRMIEVSMEQSPNERAGGNGRSPRKLADRRHGPARFTGVEIRGGGGGGQPGRHRLGGYPDKADVSCLYSPLQQYQLCLRGEIWAALNTEVSRADGGEARRVWSSAGMQGRGMPDKKTRRPAASSATIPTCENPGVTLPGIKPGSPRWLASSLTTTPPQPYCRFRLSLYFHLLTYYWLWLHPSKSFPFKRSPECIHRVSMTILVAVCNDFVFESHCGNTALHSTEGNFGHAARSRAGSNCGSTARSSLGEIETVQNLVWDLPRKIGRVQLPNLVRNLAIQGGKCHDGCHTSPYTGRYGGPCSNFYGIWYRVTAILLTTVATRHTPVPGEIVATRCALILAVTVAVRRSSHGKPVLMPESHSFDKQDTTIISQQPIRYTTLLTPTRRKSSHNTAVFGKETFSMFVLSPSTEINVENVAGSLSFQPRAQETRAAKAWHLLHIFALLRRHQERHIAGEGEQRSAGHPGATSCGGESAGPRVKADAIASKFLCYSIPFLTHLQATARRIQQWSGSLFNSSITLLLVLAAAVVSLQGIPLTTIVAARRAHIVTATILVTVVVGRVAVIFAAIVAVQSVITLTATEVLWPPVRTANVATRKDNLLSTPRPAGPLGDKCCGKLDKNARRGRGGSVKGEDKRHWRMAQPADPRAVSHGWTLSMARLDGWLADNSVTVAKSPLLSRSGEESWV</sequence>
<evidence type="ECO:0000313" key="4">
    <source>
        <dbReference type="Proteomes" id="UP001159363"/>
    </source>
</evidence>
<feature type="region of interest" description="Disordered" evidence="1">
    <location>
        <begin position="103"/>
        <end position="128"/>
    </location>
</feature>
<evidence type="ECO:0000256" key="1">
    <source>
        <dbReference type="SAM" id="MobiDB-lite"/>
    </source>
</evidence>
<evidence type="ECO:0000256" key="2">
    <source>
        <dbReference type="SAM" id="Phobius"/>
    </source>
</evidence>
<comment type="caution">
    <text evidence="3">The sequence shown here is derived from an EMBL/GenBank/DDBJ whole genome shotgun (WGS) entry which is preliminary data.</text>
</comment>
<feature type="region of interest" description="Disordered" evidence="1">
    <location>
        <begin position="618"/>
        <end position="640"/>
    </location>
</feature>
<gene>
    <name evidence="3" type="ORF">PR048_030541</name>
</gene>
<keyword evidence="2" id="KW-0812">Transmembrane</keyword>
<feature type="region of interest" description="Disordered" evidence="1">
    <location>
        <begin position="1"/>
        <end position="53"/>
    </location>
</feature>
<proteinExistence type="predicted"/>
<name>A0ABQ9G989_9NEOP</name>
<organism evidence="3 4">
    <name type="scientific">Dryococelus australis</name>
    <dbReference type="NCBI Taxonomy" id="614101"/>
    <lineage>
        <taxon>Eukaryota</taxon>
        <taxon>Metazoa</taxon>
        <taxon>Ecdysozoa</taxon>
        <taxon>Arthropoda</taxon>
        <taxon>Hexapoda</taxon>
        <taxon>Insecta</taxon>
        <taxon>Pterygota</taxon>
        <taxon>Neoptera</taxon>
        <taxon>Polyneoptera</taxon>
        <taxon>Phasmatodea</taxon>
        <taxon>Verophasmatodea</taxon>
        <taxon>Anareolatae</taxon>
        <taxon>Phasmatidae</taxon>
        <taxon>Eurycanthinae</taxon>
        <taxon>Dryococelus</taxon>
    </lineage>
</organism>
<evidence type="ECO:0000313" key="3">
    <source>
        <dbReference type="EMBL" id="KAJ8868995.1"/>
    </source>
</evidence>
<feature type="compositionally biased region" description="Gly residues" evidence="1">
    <location>
        <begin position="41"/>
        <end position="50"/>
    </location>
</feature>
<dbReference type="EMBL" id="JARBHB010000014">
    <property type="protein sequence ID" value="KAJ8868995.1"/>
    <property type="molecule type" value="Genomic_DNA"/>
</dbReference>
<feature type="transmembrane region" description="Helical" evidence="2">
    <location>
        <begin position="511"/>
        <end position="532"/>
    </location>
</feature>
<feature type="transmembrane region" description="Helical" evidence="2">
    <location>
        <begin position="544"/>
        <end position="569"/>
    </location>
</feature>
<keyword evidence="2" id="KW-0472">Membrane</keyword>
<protein>
    <submittedName>
        <fullName evidence="3">Uncharacterized protein</fullName>
    </submittedName>
</protein>
<reference evidence="3 4" key="1">
    <citation type="submission" date="2023-02" db="EMBL/GenBank/DDBJ databases">
        <title>LHISI_Scaffold_Assembly.</title>
        <authorList>
            <person name="Stuart O.P."/>
            <person name="Cleave R."/>
            <person name="Magrath M.J.L."/>
            <person name="Mikheyev A.S."/>
        </authorList>
    </citation>
    <scope>NUCLEOTIDE SEQUENCE [LARGE SCALE GENOMIC DNA]</scope>
    <source>
        <strain evidence="3">Daus_M_001</strain>
        <tissue evidence="3">Leg muscle</tissue>
    </source>
</reference>
<keyword evidence="4" id="KW-1185">Reference proteome</keyword>